<gene>
    <name evidence="6" type="ORF">J2Z35_001658</name>
</gene>
<dbReference type="PROSITE" id="PS50893">
    <property type="entry name" value="ABC_TRANSPORTER_2"/>
    <property type="match status" value="1"/>
</dbReference>
<organism evidence="6 7">
    <name type="scientific">Acetoanaerobium pronyense</name>
    <dbReference type="NCBI Taxonomy" id="1482736"/>
    <lineage>
        <taxon>Bacteria</taxon>
        <taxon>Bacillati</taxon>
        <taxon>Bacillota</taxon>
        <taxon>Clostridia</taxon>
        <taxon>Peptostreptococcales</taxon>
        <taxon>Filifactoraceae</taxon>
        <taxon>Acetoanaerobium</taxon>
    </lineage>
</organism>
<dbReference type="PROSITE" id="PS00211">
    <property type="entry name" value="ABC_TRANSPORTER_1"/>
    <property type="match status" value="1"/>
</dbReference>
<sequence>MILLKDIYKTFNKNTHFQKKLYEGLNLKINKGEFITVIGSNGAGKSTLLKVLSNDLDIDSGKILFGEKETTNQKSFETAKNISYIMQDPSANTLGAMTVYENLSMSELKGKKTVLKKCLIDKNKDKYKMLLSKFNLGLENKLDIDVSLLSGGQRQALAIVMATLKLPQILLLDEHTAALDPITSKEVMKITDNIIKENNLTCLMITHKIQDAIDYGNRLIMIHDGKVLFDISGEKKEKLKLQDIIEKFQIMKTDIVGSEIF</sequence>
<feature type="domain" description="ABC transporter" evidence="5">
    <location>
        <begin position="2"/>
        <end position="249"/>
    </location>
</feature>
<evidence type="ECO:0000256" key="1">
    <source>
        <dbReference type="ARBA" id="ARBA00005417"/>
    </source>
</evidence>
<dbReference type="Pfam" id="PF00005">
    <property type="entry name" value="ABC_tran"/>
    <property type="match status" value="1"/>
</dbReference>
<reference evidence="6 7" key="1">
    <citation type="submission" date="2021-03" db="EMBL/GenBank/DDBJ databases">
        <title>Genomic Encyclopedia of Type Strains, Phase IV (KMG-IV): sequencing the most valuable type-strain genomes for metagenomic binning, comparative biology and taxonomic classification.</title>
        <authorList>
            <person name="Goeker M."/>
        </authorList>
    </citation>
    <scope>NUCLEOTIDE SEQUENCE [LARGE SCALE GENOMIC DNA]</scope>
    <source>
        <strain evidence="6 7">DSM 27512</strain>
    </source>
</reference>
<dbReference type="InterPro" id="IPR017871">
    <property type="entry name" value="ABC_transporter-like_CS"/>
</dbReference>
<keyword evidence="7" id="KW-1185">Reference proteome</keyword>
<dbReference type="InterPro" id="IPR003593">
    <property type="entry name" value="AAA+_ATPase"/>
</dbReference>
<dbReference type="SMART" id="SM00382">
    <property type="entry name" value="AAA"/>
    <property type="match status" value="1"/>
</dbReference>
<dbReference type="Proteomes" id="UP001314903">
    <property type="component" value="Unassembled WGS sequence"/>
</dbReference>
<evidence type="ECO:0000256" key="3">
    <source>
        <dbReference type="ARBA" id="ARBA00022741"/>
    </source>
</evidence>
<keyword evidence="3" id="KW-0547">Nucleotide-binding</keyword>
<dbReference type="InterPro" id="IPR003439">
    <property type="entry name" value="ABC_transporter-like_ATP-bd"/>
</dbReference>
<dbReference type="GO" id="GO:0005524">
    <property type="term" value="F:ATP binding"/>
    <property type="evidence" value="ECO:0007669"/>
    <property type="project" value="UniProtKB-KW"/>
</dbReference>
<keyword evidence="4 6" id="KW-0067">ATP-binding</keyword>
<dbReference type="SUPFAM" id="SSF52540">
    <property type="entry name" value="P-loop containing nucleoside triphosphate hydrolases"/>
    <property type="match status" value="1"/>
</dbReference>
<dbReference type="PANTHER" id="PTHR42734:SF17">
    <property type="entry name" value="METAL TRANSPORT SYSTEM ATP-BINDING PROTEIN TM_0124-RELATED"/>
    <property type="match status" value="1"/>
</dbReference>
<dbReference type="RefSeq" id="WP_209660922.1">
    <property type="nucleotide sequence ID" value="NZ_JAGGLI010000017.1"/>
</dbReference>
<proteinExistence type="inferred from homology"/>
<evidence type="ECO:0000313" key="7">
    <source>
        <dbReference type="Proteomes" id="UP001314903"/>
    </source>
</evidence>
<dbReference type="EMBL" id="JAGGLI010000017">
    <property type="protein sequence ID" value="MBP2027860.1"/>
    <property type="molecule type" value="Genomic_DNA"/>
</dbReference>
<dbReference type="InterPro" id="IPR050153">
    <property type="entry name" value="Metal_Ion_Import_ABC"/>
</dbReference>
<dbReference type="Gene3D" id="3.40.50.300">
    <property type="entry name" value="P-loop containing nucleotide triphosphate hydrolases"/>
    <property type="match status" value="1"/>
</dbReference>
<dbReference type="PANTHER" id="PTHR42734">
    <property type="entry name" value="METAL TRANSPORT SYSTEM ATP-BINDING PROTEIN TM_0124-RELATED"/>
    <property type="match status" value="1"/>
</dbReference>
<keyword evidence="2" id="KW-0813">Transport</keyword>
<comment type="caution">
    <text evidence="6">The sequence shown here is derived from an EMBL/GenBank/DDBJ whole genome shotgun (WGS) entry which is preliminary data.</text>
</comment>
<dbReference type="InterPro" id="IPR027417">
    <property type="entry name" value="P-loop_NTPase"/>
</dbReference>
<evidence type="ECO:0000256" key="4">
    <source>
        <dbReference type="ARBA" id="ARBA00022840"/>
    </source>
</evidence>
<comment type="similarity">
    <text evidence="1">Belongs to the ABC transporter superfamily.</text>
</comment>
<name>A0ABS4KJD0_9FIRM</name>
<evidence type="ECO:0000259" key="5">
    <source>
        <dbReference type="PROSITE" id="PS50893"/>
    </source>
</evidence>
<evidence type="ECO:0000313" key="6">
    <source>
        <dbReference type="EMBL" id="MBP2027860.1"/>
    </source>
</evidence>
<accession>A0ABS4KJD0</accession>
<evidence type="ECO:0000256" key="2">
    <source>
        <dbReference type="ARBA" id="ARBA00022448"/>
    </source>
</evidence>
<protein>
    <submittedName>
        <fullName evidence="6">ABC transport system ATP-binding protein</fullName>
    </submittedName>
</protein>